<dbReference type="InterPro" id="IPR001182">
    <property type="entry name" value="FtsW/RodA"/>
</dbReference>
<feature type="transmembrane region" description="Helical" evidence="8">
    <location>
        <begin position="226"/>
        <end position="248"/>
    </location>
</feature>
<dbReference type="PANTHER" id="PTHR30474:SF1">
    <property type="entry name" value="PEPTIDOGLYCAN GLYCOSYLTRANSFERASE MRDB"/>
    <property type="match status" value="1"/>
</dbReference>
<evidence type="ECO:0000313" key="10">
    <source>
        <dbReference type="Proteomes" id="UP000275348"/>
    </source>
</evidence>
<reference evidence="9 10" key="1">
    <citation type="submission" date="2018-10" db="EMBL/GenBank/DDBJ databases">
        <authorList>
            <person name="Chen X."/>
        </authorList>
    </citation>
    <scope>NUCLEOTIDE SEQUENCE [LARGE SCALE GENOMIC DNA]</scope>
    <source>
        <strain evidence="9 10">YIM 102668</strain>
    </source>
</reference>
<dbReference type="GO" id="GO:0015648">
    <property type="term" value="F:lipid-linked peptidoglycan transporter activity"/>
    <property type="evidence" value="ECO:0007669"/>
    <property type="project" value="TreeGrafter"/>
</dbReference>
<evidence type="ECO:0000256" key="5">
    <source>
        <dbReference type="ARBA" id="ARBA00023136"/>
    </source>
</evidence>
<evidence type="ECO:0000256" key="3">
    <source>
        <dbReference type="ARBA" id="ARBA00022960"/>
    </source>
</evidence>
<dbReference type="EMBL" id="RDOJ01000002">
    <property type="protein sequence ID" value="RLZ12341.1"/>
    <property type="molecule type" value="Genomic_DNA"/>
</dbReference>
<keyword evidence="4 8" id="KW-1133">Transmembrane helix</keyword>
<comment type="caution">
    <text evidence="9">The sequence shown here is derived from an EMBL/GenBank/DDBJ whole genome shotgun (WGS) entry which is preliminary data.</text>
</comment>
<dbReference type="GO" id="GO:0008360">
    <property type="term" value="P:regulation of cell shape"/>
    <property type="evidence" value="ECO:0007669"/>
    <property type="project" value="UniProtKB-KW"/>
</dbReference>
<comment type="subcellular location">
    <subcellularLocation>
        <location evidence="1">Membrane</location>
        <topology evidence="1">Multi-pass membrane protein</topology>
    </subcellularLocation>
</comment>
<dbReference type="Pfam" id="PF01098">
    <property type="entry name" value="FTSW_RODA_SPOVE"/>
    <property type="match status" value="2"/>
</dbReference>
<dbReference type="GO" id="GO:0051301">
    <property type="term" value="P:cell division"/>
    <property type="evidence" value="ECO:0007669"/>
    <property type="project" value="InterPro"/>
</dbReference>
<proteinExistence type="predicted"/>
<keyword evidence="10" id="KW-1185">Reference proteome</keyword>
<dbReference type="GO" id="GO:0005886">
    <property type="term" value="C:plasma membrane"/>
    <property type="evidence" value="ECO:0007669"/>
    <property type="project" value="TreeGrafter"/>
</dbReference>
<evidence type="ECO:0000256" key="6">
    <source>
        <dbReference type="ARBA" id="ARBA00032370"/>
    </source>
</evidence>
<dbReference type="NCBIfam" id="NF037961">
    <property type="entry name" value="RodA_shape"/>
    <property type="match status" value="1"/>
</dbReference>
<feature type="transmembrane region" description="Helical" evidence="8">
    <location>
        <begin position="41"/>
        <end position="59"/>
    </location>
</feature>
<keyword evidence="3" id="KW-0133">Cell shape</keyword>
<gene>
    <name evidence="9" type="ORF">EAH69_02170</name>
</gene>
<feature type="transmembrane region" description="Helical" evidence="8">
    <location>
        <begin position="198"/>
        <end position="219"/>
    </location>
</feature>
<feature type="transmembrane region" description="Helical" evidence="8">
    <location>
        <begin position="315"/>
        <end position="345"/>
    </location>
</feature>
<protein>
    <recommendedName>
        <fullName evidence="7">Cell wall polymerase</fullName>
    </recommendedName>
    <alternativeName>
        <fullName evidence="6">Peptidoglycan polymerase</fullName>
    </alternativeName>
</protein>
<feature type="transmembrane region" description="Helical" evidence="8">
    <location>
        <begin position="172"/>
        <end position="192"/>
    </location>
</feature>
<dbReference type="RefSeq" id="WP_121933553.1">
    <property type="nucleotide sequence ID" value="NZ_RDOJ01000002.1"/>
</dbReference>
<feature type="transmembrane region" description="Helical" evidence="8">
    <location>
        <begin position="451"/>
        <end position="472"/>
    </location>
</feature>
<keyword evidence="5 8" id="KW-0472">Membrane</keyword>
<evidence type="ECO:0000256" key="2">
    <source>
        <dbReference type="ARBA" id="ARBA00022692"/>
    </source>
</evidence>
<dbReference type="InterPro" id="IPR018365">
    <property type="entry name" value="Cell_cycle_FtsW-rel_CS"/>
</dbReference>
<feature type="transmembrane region" description="Helical" evidence="8">
    <location>
        <begin position="132"/>
        <end position="151"/>
    </location>
</feature>
<evidence type="ECO:0000256" key="7">
    <source>
        <dbReference type="ARBA" id="ARBA00033270"/>
    </source>
</evidence>
<evidence type="ECO:0000256" key="4">
    <source>
        <dbReference type="ARBA" id="ARBA00022989"/>
    </source>
</evidence>
<dbReference type="GO" id="GO:0032153">
    <property type="term" value="C:cell division site"/>
    <property type="evidence" value="ECO:0007669"/>
    <property type="project" value="TreeGrafter"/>
</dbReference>
<evidence type="ECO:0000256" key="8">
    <source>
        <dbReference type="SAM" id="Phobius"/>
    </source>
</evidence>
<feature type="transmembrane region" description="Helical" evidence="8">
    <location>
        <begin position="274"/>
        <end position="295"/>
    </location>
</feature>
<name>A0A3L9MHR0_9FLAO</name>
<feature type="transmembrane region" description="Helical" evidence="8">
    <location>
        <begin position="12"/>
        <end position="29"/>
    </location>
</feature>
<dbReference type="AlphaFoldDB" id="A0A3L9MHR0"/>
<keyword evidence="2 8" id="KW-0812">Transmembrane</keyword>
<accession>A0A3L9MHR0</accession>
<evidence type="ECO:0000313" key="9">
    <source>
        <dbReference type="EMBL" id="RLZ12341.1"/>
    </source>
</evidence>
<feature type="transmembrane region" description="Helical" evidence="8">
    <location>
        <begin position="484"/>
        <end position="505"/>
    </location>
</feature>
<feature type="transmembrane region" description="Helical" evidence="8">
    <location>
        <begin position="71"/>
        <end position="87"/>
    </location>
</feature>
<dbReference type="OrthoDB" id="9768187at2"/>
<dbReference type="PANTHER" id="PTHR30474">
    <property type="entry name" value="CELL CYCLE PROTEIN"/>
    <property type="match status" value="1"/>
</dbReference>
<dbReference type="Proteomes" id="UP000275348">
    <property type="component" value="Unassembled WGS sequence"/>
</dbReference>
<feature type="transmembrane region" description="Helical" evidence="8">
    <location>
        <begin position="418"/>
        <end position="439"/>
    </location>
</feature>
<evidence type="ECO:0000256" key="1">
    <source>
        <dbReference type="ARBA" id="ARBA00004141"/>
    </source>
</evidence>
<dbReference type="PROSITE" id="PS00428">
    <property type="entry name" value="FTSW_RODA_SPOVE"/>
    <property type="match status" value="1"/>
</dbReference>
<organism evidence="9 10">
    <name type="scientific">Faecalibacter macacae</name>
    <dbReference type="NCBI Taxonomy" id="1859289"/>
    <lineage>
        <taxon>Bacteria</taxon>
        <taxon>Pseudomonadati</taxon>
        <taxon>Bacteroidota</taxon>
        <taxon>Flavobacteriia</taxon>
        <taxon>Flavobacteriales</taxon>
        <taxon>Weeksellaceae</taxon>
        <taxon>Faecalibacter</taxon>
    </lineage>
</organism>
<sequence length="514" mass="57356">MSQNRLLQGIDWTVIILGLILLIFGIMNVYSVDSERGIKQIIWFTLGMGMILGMIIISGNNRNFFETYSPVIYIISVLLLVGVLIVGKEINGAKAWYSFGPVSLQPAEFAKIGTSLLIANLINHSSANLKDITFLGKIALIVIIPIALILMQPDLGSVIIFCSLSIPLYREGFHPMIILSPIIALIIFLISIVQIPFYVLLVFGFIVLVIALLVLSFNYNKEIEDACYGSLIGLFIFFLLLIGSAYIIGHFDEETRLGFGHLFPNKALYFSEPIFFNTLIFGGFGAFISIIPVIIMKLSYEKETSSSPFKLQSGVAANVMTVSIITSIVVLLFTSTISFISPIIFEKLPKHQKERVMVLYEGEAKYRDTSGYNLLYSKTAIGSGELFGKGYNQGTIKKGRFVPEQWTDYIFCTVGEEWGFAGSVGVVILYALFIGRLFYIAENQKNKFARFYGYSVASILFFHYFINIAMVMGLFPTVGIPLPFFSYGGSSLWGFTILIGIFLIINYRQNQSLI</sequence>